<dbReference type="AlphaFoldDB" id="A0A0D6LID7"/>
<dbReference type="PANTHER" id="PTHR47331">
    <property type="entry name" value="PHD-TYPE DOMAIN-CONTAINING PROTEIN"/>
    <property type="match status" value="1"/>
</dbReference>
<evidence type="ECO:0000313" key="3">
    <source>
        <dbReference type="Proteomes" id="UP000054495"/>
    </source>
</evidence>
<dbReference type="EMBL" id="KE125694">
    <property type="protein sequence ID" value="EPB67377.1"/>
    <property type="molecule type" value="Genomic_DNA"/>
</dbReference>
<feature type="coiled-coil region" evidence="1">
    <location>
        <begin position="93"/>
        <end position="120"/>
    </location>
</feature>
<dbReference type="Proteomes" id="UP000054495">
    <property type="component" value="Unassembled WGS sequence"/>
</dbReference>
<dbReference type="InterPro" id="IPR005312">
    <property type="entry name" value="DUF1759"/>
</dbReference>
<protein>
    <submittedName>
        <fullName evidence="2">Uncharacterized protein</fullName>
    </submittedName>
</protein>
<dbReference type="SUPFAM" id="SSF56672">
    <property type="entry name" value="DNA/RNA polymerases"/>
    <property type="match status" value="1"/>
</dbReference>
<name>A0A0D6LID7_9BILA</name>
<sequence length="334" mass="37858">MKLEANRVSARNHAEMAQNIANAQAYKIEEIGAVNPELPAISIPPFSGKPLSPLLKFNYLLSALLGGARECLRRFTVTAANYDHAVAFLQAKYADESRLIDCLQSRLEKARAQQLTLEGQRSLLEYILPTVTQLKERGVSLDGSFMVQKVLSKFRPDLQRKVLQRRLSNPLTENEWIMTNILSDLDRVIETEEPRPVPEKGANNATGKNTIIPSVIESLKNDPALLDAYDKTFKEQKEEGIIEEVSEKNCANSTVVHYIPHQPVVPPHKETTKLRIVFDASAHFKDKPSLSDVLQQGPLILPDLYAMLLRFRTPRYVVISDVEKRYFTKFDYKK</sequence>
<evidence type="ECO:0000313" key="2">
    <source>
        <dbReference type="EMBL" id="EPB67377.1"/>
    </source>
</evidence>
<dbReference type="PANTHER" id="PTHR47331:SF1">
    <property type="entry name" value="GAG-LIKE PROTEIN"/>
    <property type="match status" value="1"/>
</dbReference>
<evidence type="ECO:0000256" key="1">
    <source>
        <dbReference type="SAM" id="Coils"/>
    </source>
</evidence>
<gene>
    <name evidence="2" type="ORF">ANCCEY_13526</name>
</gene>
<reference evidence="2 3" key="1">
    <citation type="submission" date="2013-05" db="EMBL/GenBank/DDBJ databases">
        <title>Draft genome of the parasitic nematode Anyclostoma ceylanicum.</title>
        <authorList>
            <person name="Mitreva M."/>
        </authorList>
    </citation>
    <scope>NUCLEOTIDE SEQUENCE [LARGE SCALE GENOMIC DNA]</scope>
</reference>
<keyword evidence="1" id="KW-0175">Coiled coil</keyword>
<organism evidence="2 3">
    <name type="scientific">Ancylostoma ceylanicum</name>
    <dbReference type="NCBI Taxonomy" id="53326"/>
    <lineage>
        <taxon>Eukaryota</taxon>
        <taxon>Metazoa</taxon>
        <taxon>Ecdysozoa</taxon>
        <taxon>Nematoda</taxon>
        <taxon>Chromadorea</taxon>
        <taxon>Rhabditida</taxon>
        <taxon>Rhabditina</taxon>
        <taxon>Rhabditomorpha</taxon>
        <taxon>Strongyloidea</taxon>
        <taxon>Ancylostomatidae</taxon>
        <taxon>Ancylostomatinae</taxon>
        <taxon>Ancylostoma</taxon>
    </lineage>
</organism>
<dbReference type="Pfam" id="PF03564">
    <property type="entry name" value="DUF1759"/>
    <property type="match status" value="1"/>
</dbReference>
<accession>A0A0D6LID7</accession>
<proteinExistence type="predicted"/>
<keyword evidence="3" id="KW-1185">Reference proteome</keyword>
<dbReference type="InterPro" id="IPR043502">
    <property type="entry name" value="DNA/RNA_pol_sf"/>
</dbReference>